<evidence type="ECO:0000256" key="3">
    <source>
        <dbReference type="ARBA" id="ARBA00022475"/>
    </source>
</evidence>
<gene>
    <name evidence="11" type="ORF">NP493_680g01004</name>
</gene>
<dbReference type="AlphaFoldDB" id="A0AAD9KSW9"/>
<feature type="compositionally biased region" description="Basic and acidic residues" evidence="9">
    <location>
        <begin position="1"/>
        <end position="11"/>
    </location>
</feature>
<organism evidence="11 12">
    <name type="scientific">Ridgeia piscesae</name>
    <name type="common">Tubeworm</name>
    <dbReference type="NCBI Taxonomy" id="27915"/>
    <lineage>
        <taxon>Eukaryota</taxon>
        <taxon>Metazoa</taxon>
        <taxon>Spiralia</taxon>
        <taxon>Lophotrochozoa</taxon>
        <taxon>Annelida</taxon>
        <taxon>Polychaeta</taxon>
        <taxon>Sedentaria</taxon>
        <taxon>Canalipalpata</taxon>
        <taxon>Sabellida</taxon>
        <taxon>Siboglinidae</taxon>
        <taxon>Ridgeia</taxon>
    </lineage>
</organism>
<proteinExistence type="inferred from homology"/>
<evidence type="ECO:0000259" key="10">
    <source>
        <dbReference type="PROSITE" id="PS51465"/>
    </source>
</evidence>
<feature type="transmembrane region" description="Helical" evidence="8">
    <location>
        <begin position="45"/>
        <end position="67"/>
    </location>
</feature>
<feature type="compositionally biased region" description="Low complexity" evidence="9">
    <location>
        <begin position="682"/>
        <end position="691"/>
    </location>
</feature>
<dbReference type="SUPFAM" id="SSF100895">
    <property type="entry name" value="Kazal-type serine protease inhibitors"/>
    <property type="match status" value="1"/>
</dbReference>
<dbReference type="GO" id="GO:0006811">
    <property type="term" value="P:monoatomic ion transport"/>
    <property type="evidence" value="ECO:0007669"/>
    <property type="project" value="UniProtKB-KW"/>
</dbReference>
<feature type="transmembrane region" description="Helical" evidence="8">
    <location>
        <begin position="87"/>
        <end position="106"/>
    </location>
</feature>
<evidence type="ECO:0000256" key="1">
    <source>
        <dbReference type="ARBA" id="ARBA00004651"/>
    </source>
</evidence>
<feature type="domain" description="Kazal-like" evidence="10">
    <location>
        <begin position="448"/>
        <end position="504"/>
    </location>
</feature>
<feature type="transmembrane region" description="Helical" evidence="8">
    <location>
        <begin position="218"/>
        <end position="244"/>
    </location>
</feature>
<evidence type="ECO:0000313" key="11">
    <source>
        <dbReference type="EMBL" id="KAK2176143.1"/>
    </source>
</evidence>
<keyword evidence="4 8" id="KW-0812">Transmembrane</keyword>
<comment type="similarity">
    <text evidence="2 8">Belongs to the organo anion transporter (TC 2.A.60) family.</text>
</comment>
<feature type="transmembrane region" description="Helical" evidence="8">
    <location>
        <begin position="264"/>
        <end position="286"/>
    </location>
</feature>
<dbReference type="PANTHER" id="PTHR11388">
    <property type="entry name" value="ORGANIC ANION TRANSPORTER"/>
    <property type="match status" value="1"/>
</dbReference>
<sequence length="725" mass="78563">MTSSKETEAKMDSGSGTDAGSTVPMEQRYGWGKCRAPCLQFLNRAAWLLVFISMGNFVQSMLVNGFIGVSFSTLEKRFRLTSKQSSWIGSAYDCGTIPAVLLFSYLGTRINRPRTIGLGFIGLMCGCLLFCLPHFTTPVYWPEAATEVDNMCRESRDNETWCPAVGPESEESSAGSISRYLGVFILAQAIHGFCATPVFTLGITVLDDSLSTHTFSFYIGIYYAMGVVGPALAAFGSAFLLGLYTDFMTVDSTQFDTEPGDPRWVGAWWIGFIFSAFMCMVTAIPLTGYPADLPGSAAIRKKKQLEAKGDDDDNVGDTGETAQIDLTNLRELPSQFKLIFTNPTYVFLSLFKCCDELIIGGVAVFGPKYLEYQFYLKPGLAGALFGLVLLPAGAIGTILGGVIIKKLRLTCIGIMKLEASMAAFICFFLFTFFATCGNLPFAGLNTSSELYSPCNAACTCENVPFDPVCSYNDVQYYSPCHAGCVDTGQLSTGPTVFYNCSCIETPANWTAPAAQEKTCRAKPCNMLPVFLVGFFFAALLIFACNPMNISATVRSISGHQRSMAIGMQWIAIRILGSIPGPILFGVAFDGACRLWSSDCGGRGSCLYYDNSRIGQYLFLVCISVKLASFIFMLIAWRCYSGRVTHSSRPSTALVEVPVTPVTEPEVADGDAKHALLNGTAPAPEVVAASSPKNGDAQHRREGPDGERERDEQKTGLLNGREGGDR</sequence>
<dbReference type="GO" id="GO:0016323">
    <property type="term" value="C:basolateral plasma membrane"/>
    <property type="evidence" value="ECO:0007669"/>
    <property type="project" value="TreeGrafter"/>
</dbReference>
<comment type="subcellular location">
    <subcellularLocation>
        <location evidence="1 8">Cell membrane</location>
        <topology evidence="1 8">Multi-pass membrane protein</topology>
    </subcellularLocation>
</comment>
<dbReference type="Proteomes" id="UP001209878">
    <property type="component" value="Unassembled WGS sequence"/>
</dbReference>
<feature type="compositionally biased region" description="Basic and acidic residues" evidence="9">
    <location>
        <begin position="695"/>
        <end position="713"/>
    </location>
</feature>
<dbReference type="PROSITE" id="PS51465">
    <property type="entry name" value="KAZAL_2"/>
    <property type="match status" value="1"/>
</dbReference>
<accession>A0AAD9KSW9</accession>
<comment type="caution">
    <text evidence="11">The sequence shown here is derived from an EMBL/GenBank/DDBJ whole genome shotgun (WGS) entry which is preliminary data.</text>
</comment>
<dbReference type="NCBIfam" id="TIGR00805">
    <property type="entry name" value="oat"/>
    <property type="match status" value="1"/>
</dbReference>
<dbReference type="GO" id="GO:0043252">
    <property type="term" value="P:sodium-independent organic anion transport"/>
    <property type="evidence" value="ECO:0007669"/>
    <property type="project" value="TreeGrafter"/>
</dbReference>
<keyword evidence="5 8" id="KW-1133">Transmembrane helix</keyword>
<keyword evidence="6 8" id="KW-0472">Membrane</keyword>
<evidence type="ECO:0000256" key="6">
    <source>
        <dbReference type="ARBA" id="ARBA00023136"/>
    </source>
</evidence>
<dbReference type="Pfam" id="PF03137">
    <property type="entry name" value="OATP"/>
    <property type="match status" value="1"/>
</dbReference>
<dbReference type="Gene3D" id="1.20.1250.20">
    <property type="entry name" value="MFS general substrate transporter like domains"/>
    <property type="match status" value="1"/>
</dbReference>
<dbReference type="InterPro" id="IPR036259">
    <property type="entry name" value="MFS_trans_sf"/>
</dbReference>
<name>A0AAD9KSW9_RIDPI</name>
<dbReference type="Pfam" id="PF07648">
    <property type="entry name" value="Kazal_2"/>
    <property type="match status" value="1"/>
</dbReference>
<protein>
    <recommendedName>
        <fullName evidence="8">Solute carrier organic anion transporter family member</fullName>
    </recommendedName>
</protein>
<feature type="transmembrane region" description="Helical" evidence="8">
    <location>
        <begin position="118"/>
        <end position="141"/>
    </location>
</feature>
<evidence type="ECO:0000256" key="8">
    <source>
        <dbReference type="RuleBase" id="RU362056"/>
    </source>
</evidence>
<dbReference type="InterPro" id="IPR002350">
    <property type="entry name" value="Kazal_dom"/>
</dbReference>
<feature type="transmembrane region" description="Helical" evidence="8">
    <location>
        <begin position="616"/>
        <end position="639"/>
    </location>
</feature>
<dbReference type="GO" id="GO:0015347">
    <property type="term" value="F:sodium-independent organic anion transmembrane transporter activity"/>
    <property type="evidence" value="ECO:0007669"/>
    <property type="project" value="TreeGrafter"/>
</dbReference>
<evidence type="ECO:0000256" key="2">
    <source>
        <dbReference type="ARBA" id="ARBA00009657"/>
    </source>
</evidence>
<keyword evidence="12" id="KW-1185">Reference proteome</keyword>
<dbReference type="SUPFAM" id="SSF103473">
    <property type="entry name" value="MFS general substrate transporter"/>
    <property type="match status" value="2"/>
</dbReference>
<feature type="transmembrane region" description="Helical" evidence="8">
    <location>
        <begin position="570"/>
        <end position="588"/>
    </location>
</feature>
<dbReference type="EMBL" id="JAODUO010000680">
    <property type="protein sequence ID" value="KAK2176143.1"/>
    <property type="molecule type" value="Genomic_DNA"/>
</dbReference>
<feature type="transmembrane region" description="Helical" evidence="8">
    <location>
        <begin position="424"/>
        <end position="443"/>
    </location>
</feature>
<feature type="transmembrane region" description="Helical" evidence="8">
    <location>
        <begin position="526"/>
        <end position="549"/>
    </location>
</feature>
<keyword evidence="8" id="KW-0406">Ion transport</keyword>
<keyword evidence="8" id="KW-0813">Transport</keyword>
<feature type="region of interest" description="Disordered" evidence="9">
    <location>
        <begin position="1"/>
        <end position="21"/>
    </location>
</feature>
<evidence type="ECO:0000256" key="9">
    <source>
        <dbReference type="SAM" id="MobiDB-lite"/>
    </source>
</evidence>
<feature type="transmembrane region" description="Helical" evidence="8">
    <location>
        <begin position="345"/>
        <end position="367"/>
    </location>
</feature>
<evidence type="ECO:0000256" key="5">
    <source>
        <dbReference type="ARBA" id="ARBA00022989"/>
    </source>
</evidence>
<evidence type="ECO:0000256" key="7">
    <source>
        <dbReference type="ARBA" id="ARBA00023157"/>
    </source>
</evidence>
<evidence type="ECO:0000256" key="4">
    <source>
        <dbReference type="ARBA" id="ARBA00022692"/>
    </source>
</evidence>
<evidence type="ECO:0000313" key="12">
    <source>
        <dbReference type="Proteomes" id="UP001209878"/>
    </source>
</evidence>
<feature type="transmembrane region" description="Helical" evidence="8">
    <location>
        <begin position="379"/>
        <end position="404"/>
    </location>
</feature>
<feature type="transmembrane region" description="Helical" evidence="8">
    <location>
        <begin position="180"/>
        <end position="206"/>
    </location>
</feature>
<dbReference type="PANTHER" id="PTHR11388:SF100">
    <property type="entry name" value="SOLUTE CARRIER ORGANIC ANION TRANSPORTER FAMILY MEMBER 4A1"/>
    <property type="match status" value="1"/>
</dbReference>
<reference evidence="11" key="1">
    <citation type="journal article" date="2023" name="Mol. Biol. Evol.">
        <title>Third-Generation Sequencing Reveals the Adaptive Role of the Epigenome in Three Deep-Sea Polychaetes.</title>
        <authorList>
            <person name="Perez M."/>
            <person name="Aroh O."/>
            <person name="Sun Y."/>
            <person name="Lan Y."/>
            <person name="Juniper S.K."/>
            <person name="Young C.R."/>
            <person name="Angers B."/>
            <person name="Qian P.Y."/>
        </authorList>
    </citation>
    <scope>NUCLEOTIDE SEQUENCE</scope>
    <source>
        <strain evidence="11">R07B-5</strain>
    </source>
</reference>
<feature type="region of interest" description="Disordered" evidence="9">
    <location>
        <begin position="682"/>
        <end position="725"/>
    </location>
</feature>
<dbReference type="InterPro" id="IPR004156">
    <property type="entry name" value="OATP"/>
</dbReference>
<keyword evidence="3" id="KW-1003">Cell membrane</keyword>
<dbReference type="InterPro" id="IPR036058">
    <property type="entry name" value="Kazal_dom_sf"/>
</dbReference>
<keyword evidence="7" id="KW-1015">Disulfide bond</keyword>